<dbReference type="EMBL" id="PVZC01000001">
    <property type="protein sequence ID" value="PRY01584.1"/>
    <property type="molecule type" value="Genomic_DNA"/>
</dbReference>
<comment type="caution">
    <text evidence="1">The sequence shown here is derived from an EMBL/GenBank/DDBJ whole genome shotgun (WGS) entry which is preliminary data.</text>
</comment>
<dbReference type="OrthoDB" id="3680308at2"/>
<protein>
    <recommendedName>
        <fullName evidence="3">Phosphotransferase family enzyme</fullName>
    </recommendedName>
</protein>
<proteinExistence type="predicted"/>
<reference evidence="1 2" key="1">
    <citation type="submission" date="2018-03" db="EMBL/GenBank/DDBJ databases">
        <title>Genomic Encyclopedia of Archaeal and Bacterial Type Strains, Phase II (KMG-II): from individual species to whole genera.</title>
        <authorList>
            <person name="Goeker M."/>
        </authorList>
    </citation>
    <scope>NUCLEOTIDE SEQUENCE [LARGE SCALE GENOMIC DNA]</scope>
    <source>
        <strain evidence="1 2">DSM 45601</strain>
    </source>
</reference>
<evidence type="ECO:0000313" key="2">
    <source>
        <dbReference type="Proteomes" id="UP000237846"/>
    </source>
</evidence>
<dbReference type="AlphaFoldDB" id="A0A2T0QCA8"/>
<dbReference type="SUPFAM" id="SSF56112">
    <property type="entry name" value="Protein kinase-like (PK-like)"/>
    <property type="match status" value="1"/>
</dbReference>
<name>A0A2T0QCA8_9ACTN</name>
<gene>
    <name evidence="1" type="ORF">CLV72_101167</name>
</gene>
<sequence>MNSSSRPADLTGRWHQAVRYFRMSVPAHTPLRPGLGGRTLGGPVTTTEGGPAWLRVMSSPRPEGKLWDGAVLADDLLDDAVPHPALLAVHTWQDAGAAFQAHVWEQLTGSVLSPTPDLTSASPPAVTAGWWRDLRAGTAGIRRTPVPPGREVVTQAYIGRIHRFVPGLAGVELTARRWETAHGDLHWANLTRDPFQIIDWEGWGAAPEGYDAAVLHAYALPAPGIAAKVREVFADVLTGETGRLAELVVAAQVIQAADRDEPHARLRPHVRRHAARLIQHIQRSASARHSTRR</sequence>
<dbReference type="InterPro" id="IPR011009">
    <property type="entry name" value="Kinase-like_dom_sf"/>
</dbReference>
<dbReference type="Proteomes" id="UP000237846">
    <property type="component" value="Unassembled WGS sequence"/>
</dbReference>
<organism evidence="1 2">
    <name type="scientific">Allonocardiopsis opalescens</name>
    <dbReference type="NCBI Taxonomy" id="1144618"/>
    <lineage>
        <taxon>Bacteria</taxon>
        <taxon>Bacillati</taxon>
        <taxon>Actinomycetota</taxon>
        <taxon>Actinomycetes</taxon>
        <taxon>Streptosporangiales</taxon>
        <taxon>Allonocardiopsis</taxon>
    </lineage>
</organism>
<evidence type="ECO:0000313" key="1">
    <source>
        <dbReference type="EMBL" id="PRY01584.1"/>
    </source>
</evidence>
<keyword evidence="2" id="KW-1185">Reference proteome</keyword>
<evidence type="ECO:0008006" key="3">
    <source>
        <dbReference type="Google" id="ProtNLM"/>
    </source>
</evidence>
<accession>A0A2T0QCA8</accession>